<dbReference type="EMBL" id="CP133620">
    <property type="protein sequence ID" value="WMV46488.1"/>
    <property type="molecule type" value="Genomic_DNA"/>
</dbReference>
<dbReference type="InterPro" id="IPR056924">
    <property type="entry name" value="SH3_Tf2-1"/>
</dbReference>
<evidence type="ECO:0000259" key="1">
    <source>
        <dbReference type="Pfam" id="PF24626"/>
    </source>
</evidence>
<dbReference type="PANTHER" id="PTHR46148">
    <property type="entry name" value="CHROMO DOMAIN-CONTAINING PROTEIN"/>
    <property type="match status" value="1"/>
</dbReference>
<feature type="domain" description="Tf2-1-like SH3-like" evidence="1">
    <location>
        <begin position="37"/>
        <end position="100"/>
    </location>
</feature>
<dbReference type="PANTHER" id="PTHR46148:SF56">
    <property type="entry name" value="RETROTRANSPOSON PROTEIN"/>
    <property type="match status" value="1"/>
</dbReference>
<protein>
    <recommendedName>
        <fullName evidence="1">Tf2-1-like SH3-like domain-containing protein</fullName>
    </recommendedName>
</protein>
<accession>A0AAF0ZQV0</accession>
<organism evidence="2 3">
    <name type="scientific">Solanum verrucosum</name>
    <dbReference type="NCBI Taxonomy" id="315347"/>
    <lineage>
        <taxon>Eukaryota</taxon>
        <taxon>Viridiplantae</taxon>
        <taxon>Streptophyta</taxon>
        <taxon>Embryophyta</taxon>
        <taxon>Tracheophyta</taxon>
        <taxon>Spermatophyta</taxon>
        <taxon>Magnoliopsida</taxon>
        <taxon>eudicotyledons</taxon>
        <taxon>Gunneridae</taxon>
        <taxon>Pentapetalae</taxon>
        <taxon>asterids</taxon>
        <taxon>lamiids</taxon>
        <taxon>Solanales</taxon>
        <taxon>Solanaceae</taxon>
        <taxon>Solanoideae</taxon>
        <taxon>Solaneae</taxon>
        <taxon>Solanum</taxon>
    </lineage>
</organism>
<evidence type="ECO:0000313" key="2">
    <source>
        <dbReference type="EMBL" id="WMV46488.1"/>
    </source>
</evidence>
<name>A0AAF0ZQV0_SOLVR</name>
<reference evidence="2" key="1">
    <citation type="submission" date="2023-08" db="EMBL/GenBank/DDBJ databases">
        <title>A de novo genome assembly of Solanum verrucosum Schlechtendal, a Mexican diploid species geographically isolated from the other diploid A-genome species in potato relatives.</title>
        <authorList>
            <person name="Hosaka K."/>
        </authorList>
    </citation>
    <scope>NUCLEOTIDE SEQUENCE</scope>
    <source>
        <tissue evidence="2">Young leaves</tissue>
    </source>
</reference>
<gene>
    <name evidence="2" type="ORF">MTR67_039873</name>
</gene>
<dbReference type="Pfam" id="PF24626">
    <property type="entry name" value="SH3_Tf2-1"/>
    <property type="match status" value="1"/>
</dbReference>
<dbReference type="AlphaFoldDB" id="A0AAF0ZQV0"/>
<dbReference type="Proteomes" id="UP001234989">
    <property type="component" value="Chromosome 9"/>
</dbReference>
<keyword evidence="3" id="KW-1185">Reference proteome</keyword>
<sequence>MQWKKLNSLEINLKTARSRQKSYTDVRRRDLEFQIDDWVLRKVSPMKGVVRFGKKQKLSPRCVGHYRILKRVRNMAYELVLPVELASVYPFFHISLLKKCLGDPTYIVPLESVAMKDILTNEDELVEILDRHVRRLRNKEVASVKVLWRSQPVEGAT</sequence>
<evidence type="ECO:0000313" key="3">
    <source>
        <dbReference type="Proteomes" id="UP001234989"/>
    </source>
</evidence>
<proteinExistence type="predicted"/>